<accession>U1NG58</accession>
<sequence>MTAYRFRVKFAPDPTSLWRDIVVGADRTIAEFQSAINPAVGLDQTHLWFMGTDEEYWDSEVKYQCPQEYEQSSGGDPVFRTERLENAGEVTIGEMARQLDLEQYDRICYLYDYGDEWRFYAILKEVLADEPSDTEPAVVNTEGESIDQYGSSRERRF</sequence>
<dbReference type="AlphaFoldDB" id="U1NG58"/>
<dbReference type="HOGENOM" id="CLU_141424_0_0_2"/>
<feature type="domain" description="Plasmid pRiA4b Orf3-like" evidence="2">
    <location>
        <begin position="3"/>
        <end position="144"/>
    </location>
</feature>
<evidence type="ECO:0000313" key="3">
    <source>
        <dbReference type="EMBL" id="ERG95808.1"/>
    </source>
</evidence>
<dbReference type="Pfam" id="PF07929">
    <property type="entry name" value="PRiA4_ORF3"/>
    <property type="match status" value="1"/>
</dbReference>
<dbReference type="Gene3D" id="3.10.290.30">
    <property type="entry name" value="MM3350-like"/>
    <property type="match status" value="1"/>
</dbReference>
<dbReference type="STRING" id="1238425.J07HQW2_02268"/>
<dbReference type="SUPFAM" id="SSF159941">
    <property type="entry name" value="MM3350-like"/>
    <property type="match status" value="1"/>
</dbReference>
<organism evidence="3 4">
    <name type="scientific">Haloquadratum walsbyi J07HQW2</name>
    <dbReference type="NCBI Taxonomy" id="1238425"/>
    <lineage>
        <taxon>Archaea</taxon>
        <taxon>Methanobacteriati</taxon>
        <taxon>Methanobacteriota</taxon>
        <taxon>Stenosarchaea group</taxon>
        <taxon>Halobacteria</taxon>
        <taxon>Halobacteriales</taxon>
        <taxon>Haloferacaceae</taxon>
        <taxon>Haloquadratum</taxon>
    </lineage>
</organism>
<evidence type="ECO:0000259" key="2">
    <source>
        <dbReference type="Pfam" id="PF07929"/>
    </source>
</evidence>
<feature type="region of interest" description="Disordered" evidence="1">
    <location>
        <begin position="131"/>
        <end position="157"/>
    </location>
</feature>
<evidence type="ECO:0000256" key="1">
    <source>
        <dbReference type="SAM" id="MobiDB-lite"/>
    </source>
</evidence>
<protein>
    <submittedName>
        <fullName evidence="3">Plasmid pRiA4b ORF-3-like protein</fullName>
    </submittedName>
</protein>
<name>U1NG58_9EURY</name>
<dbReference type="eggNOG" id="arCOG06279">
    <property type="taxonomic scope" value="Archaea"/>
</dbReference>
<dbReference type="EMBL" id="KE356561">
    <property type="protein sequence ID" value="ERG95808.1"/>
    <property type="molecule type" value="Genomic_DNA"/>
</dbReference>
<reference evidence="3 4" key="1">
    <citation type="journal article" date="2013" name="PLoS ONE">
        <title>Assembly-driven community genomics of a hypersaline microbial ecosystem.</title>
        <authorList>
            <person name="Podell S."/>
            <person name="Ugalde J.A."/>
            <person name="Narasingarao P."/>
            <person name="Banfield J.F."/>
            <person name="Heidelberg K.B."/>
            <person name="Allen E.E."/>
        </authorList>
    </citation>
    <scope>NUCLEOTIDE SEQUENCE [LARGE SCALE GENOMIC DNA]</scope>
    <source>
        <strain evidence="4">J07HQW2</strain>
    </source>
</reference>
<proteinExistence type="predicted"/>
<dbReference type="InterPro" id="IPR024047">
    <property type="entry name" value="MM3350-like_sf"/>
</dbReference>
<dbReference type="Proteomes" id="UP000030710">
    <property type="component" value="Unassembled WGS sequence"/>
</dbReference>
<gene>
    <name evidence="3" type="ORF">J07HQW2_02268</name>
</gene>
<dbReference type="InterPro" id="IPR012912">
    <property type="entry name" value="Plasmid_pRiA4b_Orf3-like"/>
</dbReference>
<evidence type="ECO:0000313" key="4">
    <source>
        <dbReference type="Proteomes" id="UP000030710"/>
    </source>
</evidence>